<reference evidence="1" key="1">
    <citation type="submission" date="2007-04" db="EMBL/GenBank/DDBJ databases">
        <authorList>
            <consortium name="The Broad Institute Genome Sequencing Platform"/>
            <person name="Birren B."/>
            <person name="Lander E."/>
            <person name="Galagan J."/>
            <person name="Nusbaum C."/>
            <person name="Devon K."/>
            <person name="Ma L.-J."/>
            <person name="Jaffe D."/>
            <person name="Butler J."/>
            <person name="Alvarez P."/>
            <person name="Gnerre S."/>
            <person name="Grabherr M."/>
            <person name="Kleber M."/>
            <person name="Mauceli E."/>
            <person name="Brockman W."/>
            <person name="MacCallum I.A."/>
            <person name="Young S."/>
            <person name="LaButti K."/>
            <person name="DeCaprio D."/>
            <person name="Crawford M."/>
            <person name="Koehrsen M."/>
            <person name="Engels R."/>
            <person name="Montgomery P."/>
            <person name="Pearson M."/>
            <person name="Howarth C."/>
            <person name="Larson L."/>
            <person name="White J."/>
            <person name="O'Leary S."/>
            <person name="Kodira C."/>
            <person name="Zeng Q."/>
            <person name="Yandava C."/>
            <person name="Alvarado L."/>
            <person name="Kistler C."/>
            <person name="Shim W.-B."/>
            <person name="Kang S."/>
            <person name="Woloshuk C."/>
        </authorList>
    </citation>
    <scope>NUCLEOTIDE SEQUENCE</scope>
    <source>
        <strain evidence="1">4287</strain>
    </source>
</reference>
<dbReference type="RefSeq" id="XP_018239779.1">
    <property type="nucleotide sequence ID" value="XM_018399081.1"/>
</dbReference>
<dbReference type="GeneID" id="28959636"/>
<dbReference type="KEGG" id="fox:FOXG_18930"/>
<name>A0A0J9UQG6_FUSO4</name>
<organism evidence="1 2">
    <name type="scientific">Fusarium oxysporum f. sp. lycopersici (strain 4287 / CBS 123668 / FGSC 9935 / NRRL 34936)</name>
    <name type="common">Fusarium vascular wilt of tomato</name>
    <dbReference type="NCBI Taxonomy" id="426428"/>
    <lineage>
        <taxon>Eukaryota</taxon>
        <taxon>Fungi</taxon>
        <taxon>Dikarya</taxon>
        <taxon>Ascomycota</taxon>
        <taxon>Pezizomycotina</taxon>
        <taxon>Sordariomycetes</taxon>
        <taxon>Hypocreomycetidae</taxon>
        <taxon>Hypocreales</taxon>
        <taxon>Nectriaceae</taxon>
        <taxon>Fusarium</taxon>
        <taxon>Fusarium oxysporum species complex</taxon>
    </lineage>
</organism>
<dbReference type="Proteomes" id="UP000009097">
    <property type="component" value="Unassembled WGS sequence"/>
</dbReference>
<dbReference type="VEuPathDB" id="FungiDB:FOXG_18930"/>
<gene>
    <name evidence="1" type="ORF">FOXG_18930</name>
</gene>
<reference evidence="1" key="2">
    <citation type="journal article" date="2010" name="Nature">
        <title>Comparative genomics reveals mobile pathogenicity chromosomes in Fusarium.</title>
        <authorList>
            <person name="Ma L.J."/>
            <person name="van der Does H.C."/>
            <person name="Borkovich K.A."/>
            <person name="Coleman J.J."/>
            <person name="Daboussi M.J."/>
            <person name="Di Pietro A."/>
            <person name="Dufresne M."/>
            <person name="Freitag M."/>
            <person name="Grabherr M."/>
            <person name="Henrissat B."/>
            <person name="Houterman P.M."/>
            <person name="Kang S."/>
            <person name="Shim W.B."/>
            <person name="Woloshuk C."/>
            <person name="Xie X."/>
            <person name="Xu J.R."/>
            <person name="Antoniw J."/>
            <person name="Baker S.E."/>
            <person name="Bluhm B.H."/>
            <person name="Breakspear A."/>
            <person name="Brown D.W."/>
            <person name="Butchko R.A."/>
            <person name="Chapman S."/>
            <person name="Coulson R."/>
            <person name="Coutinho P.M."/>
            <person name="Danchin E.G."/>
            <person name="Diener A."/>
            <person name="Gale L.R."/>
            <person name="Gardiner D.M."/>
            <person name="Goff S."/>
            <person name="Hammond-Kosack K.E."/>
            <person name="Hilburn K."/>
            <person name="Hua-Van A."/>
            <person name="Jonkers W."/>
            <person name="Kazan K."/>
            <person name="Kodira C.D."/>
            <person name="Koehrsen M."/>
            <person name="Kumar L."/>
            <person name="Lee Y.H."/>
            <person name="Li L."/>
            <person name="Manners J.M."/>
            <person name="Miranda-Saavedra D."/>
            <person name="Mukherjee M."/>
            <person name="Park G."/>
            <person name="Park J."/>
            <person name="Park S.Y."/>
            <person name="Proctor R.H."/>
            <person name="Regev A."/>
            <person name="Ruiz-Roldan M.C."/>
            <person name="Sain D."/>
            <person name="Sakthikumar S."/>
            <person name="Sykes S."/>
            <person name="Schwartz D.C."/>
            <person name="Turgeon B.G."/>
            <person name="Wapinski I."/>
            <person name="Yoder O."/>
            <person name="Young S."/>
            <person name="Zeng Q."/>
            <person name="Zhou S."/>
            <person name="Galagan J."/>
            <person name="Cuomo C.A."/>
            <person name="Kistler H.C."/>
            <person name="Rep M."/>
        </authorList>
    </citation>
    <scope>NUCLEOTIDE SEQUENCE [LARGE SCALE GENOMIC DNA]</scope>
    <source>
        <strain evidence="1">4287</strain>
    </source>
</reference>
<proteinExistence type="predicted"/>
<evidence type="ECO:0000313" key="1">
    <source>
        <dbReference type="EMBL" id="KNB01734.1"/>
    </source>
</evidence>
<accession>A0A0J9UQG6</accession>
<dbReference type="EMBL" id="DS231700">
    <property type="protein sequence ID" value="KNB01734.1"/>
    <property type="molecule type" value="Genomic_DNA"/>
</dbReference>
<evidence type="ECO:0000313" key="2">
    <source>
        <dbReference type="Proteomes" id="UP000009097"/>
    </source>
</evidence>
<protein>
    <submittedName>
        <fullName evidence="1">Uncharacterized protein</fullName>
    </submittedName>
</protein>
<dbReference type="AlphaFoldDB" id="A0A0J9UQG6"/>
<sequence>MYMQTLTLDKQCLGQQQQQQLVDALRGSQPNCLPLLECRAPDGLDSLLTVRGSVIRRNQARMGSSEGRIEPSMRDAFAIRSLGRVQGPGHDD</sequence>